<protein>
    <submittedName>
        <fullName evidence="1">Uncharacterized protein</fullName>
    </submittedName>
</protein>
<reference evidence="1 2" key="1">
    <citation type="submission" date="2021-03" db="EMBL/GenBank/DDBJ databases">
        <title>Assistant Professor.</title>
        <authorList>
            <person name="Huq M.A."/>
        </authorList>
    </citation>
    <scope>NUCLEOTIDE SEQUENCE [LARGE SCALE GENOMIC DNA]</scope>
    <source>
        <strain evidence="1 2">MAH-29</strain>
    </source>
</reference>
<comment type="caution">
    <text evidence="1">The sequence shown here is derived from an EMBL/GenBank/DDBJ whole genome shotgun (WGS) entry which is preliminary data.</text>
</comment>
<name>A0ABS3YUX7_9BACT</name>
<keyword evidence="2" id="KW-1185">Reference proteome</keyword>
<gene>
    <name evidence="1" type="ORF">J7I42_12020</name>
</gene>
<dbReference type="RefSeq" id="WP_209139027.1">
    <property type="nucleotide sequence ID" value="NZ_JAGHKO010000001.1"/>
</dbReference>
<dbReference type="EMBL" id="JAGHKO010000001">
    <property type="protein sequence ID" value="MBO9200996.1"/>
    <property type="molecule type" value="Genomic_DNA"/>
</dbReference>
<proteinExistence type="predicted"/>
<dbReference type="Proteomes" id="UP000677244">
    <property type="component" value="Unassembled WGS sequence"/>
</dbReference>
<accession>A0ABS3YUX7</accession>
<evidence type="ECO:0000313" key="1">
    <source>
        <dbReference type="EMBL" id="MBO9200996.1"/>
    </source>
</evidence>
<sequence length="58" mass="6528">MLTGLSWPAPGKRKQPLSVSMDASRILMTNACNYLKIMQQADNLNLETSNRKSYPITE</sequence>
<evidence type="ECO:0000313" key="2">
    <source>
        <dbReference type="Proteomes" id="UP000677244"/>
    </source>
</evidence>
<organism evidence="1 2">
    <name type="scientific">Niastella soli</name>
    <dbReference type="NCBI Taxonomy" id="2821487"/>
    <lineage>
        <taxon>Bacteria</taxon>
        <taxon>Pseudomonadati</taxon>
        <taxon>Bacteroidota</taxon>
        <taxon>Chitinophagia</taxon>
        <taxon>Chitinophagales</taxon>
        <taxon>Chitinophagaceae</taxon>
        <taxon>Niastella</taxon>
    </lineage>
</organism>